<sequence length="165" mass="18432">MQGYVSFIDKINKAVKYIVSAMFIVLAVLVVLQVITRFVIDYPLSWSEEISRYLMIYIVFFGAALAMRNKEHIAIDFLVEIVSAKRKRVLNSVILWISLIFAAILFYYGSALTLTVVNQATPTLQFSMSWAYAAIPLGSLLLLLNTIAVMIEDKQGKTIEGGGAQ</sequence>
<dbReference type="EMBL" id="BBXV01000030">
    <property type="protein sequence ID" value="GAQ18685.1"/>
    <property type="molecule type" value="Genomic_DNA"/>
</dbReference>
<name>A0A0U9I0I3_9BACI</name>
<evidence type="ECO:0000256" key="9">
    <source>
        <dbReference type="SAM" id="Phobius"/>
    </source>
</evidence>
<feature type="transmembrane region" description="Helical" evidence="9">
    <location>
        <begin position="89"/>
        <end position="109"/>
    </location>
</feature>
<gene>
    <name evidence="11" type="ORF">OPHB3_2626</name>
</gene>
<keyword evidence="3" id="KW-1003">Cell membrane</keyword>
<dbReference type="InterPro" id="IPR055348">
    <property type="entry name" value="DctQ"/>
</dbReference>
<evidence type="ECO:0000256" key="4">
    <source>
        <dbReference type="ARBA" id="ARBA00022519"/>
    </source>
</evidence>
<organism evidence="11 12">
    <name type="scientific">Oceanobacillus picturae</name>
    <dbReference type="NCBI Taxonomy" id="171693"/>
    <lineage>
        <taxon>Bacteria</taxon>
        <taxon>Bacillati</taxon>
        <taxon>Bacillota</taxon>
        <taxon>Bacilli</taxon>
        <taxon>Bacillales</taxon>
        <taxon>Bacillaceae</taxon>
        <taxon>Oceanobacillus</taxon>
    </lineage>
</organism>
<evidence type="ECO:0000256" key="7">
    <source>
        <dbReference type="ARBA" id="ARBA00023136"/>
    </source>
</evidence>
<dbReference type="AlphaFoldDB" id="A0A0U9I0I3"/>
<evidence type="ECO:0000256" key="6">
    <source>
        <dbReference type="ARBA" id="ARBA00022989"/>
    </source>
</evidence>
<feature type="transmembrane region" description="Helical" evidence="9">
    <location>
        <begin position="50"/>
        <end position="68"/>
    </location>
</feature>
<evidence type="ECO:0000256" key="3">
    <source>
        <dbReference type="ARBA" id="ARBA00022475"/>
    </source>
</evidence>
<reference evidence="11 12" key="2">
    <citation type="journal article" date="2016" name="Genome Announc.">
        <title>Draft Genome Sequence of Oceanobacillus picturae Heshi-B3, Isolated from Fermented Rice Bran in a Traditional Japanese Seafood Dish.</title>
        <authorList>
            <person name="Akuzawa S."/>
            <person name="Nagaoka J."/>
            <person name="Kanekatsu M."/>
            <person name="Kanesaki Y."/>
            <person name="Suzuki T."/>
        </authorList>
    </citation>
    <scope>NUCLEOTIDE SEQUENCE [LARGE SCALE GENOMIC DNA]</scope>
    <source>
        <strain evidence="11 12">Heshi-B3</strain>
    </source>
</reference>
<proteinExistence type="inferred from homology"/>
<feature type="transmembrane region" description="Helical" evidence="9">
    <location>
        <begin position="17"/>
        <end position="38"/>
    </location>
</feature>
<keyword evidence="7 9" id="KW-0472">Membrane</keyword>
<reference evidence="12" key="1">
    <citation type="submission" date="2015-07" db="EMBL/GenBank/DDBJ databases">
        <title>Draft Genome Sequence of Oceanobacillus picturae Heshi-B3 that Was Isolated from Fermented Rice Bran with Aging Salted Mackerel, Which Was Named Heshiko as Traditional Fermented Seafood in Japan.</title>
        <authorList>
            <person name="Akuzawa S."/>
            <person name="Nakagawa J."/>
            <person name="Kanekatsu T."/>
            <person name="Kanesaki Y."/>
            <person name="Suzuki T."/>
        </authorList>
    </citation>
    <scope>NUCLEOTIDE SEQUENCE [LARGE SCALE GENOMIC DNA]</scope>
    <source>
        <strain evidence="12">Heshi-B3</strain>
    </source>
</reference>
<protein>
    <submittedName>
        <fullName evidence="11">Neu5Ac permease</fullName>
    </submittedName>
</protein>
<dbReference type="RefSeq" id="WP_058950614.1">
    <property type="nucleotide sequence ID" value="NZ_BBXV01000030.1"/>
</dbReference>
<evidence type="ECO:0000256" key="8">
    <source>
        <dbReference type="ARBA" id="ARBA00038436"/>
    </source>
</evidence>
<evidence type="ECO:0000256" key="5">
    <source>
        <dbReference type="ARBA" id="ARBA00022692"/>
    </source>
</evidence>
<dbReference type="GO" id="GO:0015740">
    <property type="term" value="P:C4-dicarboxylate transport"/>
    <property type="evidence" value="ECO:0007669"/>
    <property type="project" value="TreeGrafter"/>
</dbReference>
<dbReference type="GO" id="GO:0005886">
    <property type="term" value="C:plasma membrane"/>
    <property type="evidence" value="ECO:0007669"/>
    <property type="project" value="UniProtKB-SubCell"/>
</dbReference>
<evidence type="ECO:0000256" key="1">
    <source>
        <dbReference type="ARBA" id="ARBA00004429"/>
    </source>
</evidence>
<comment type="caution">
    <text evidence="11">The sequence shown here is derived from an EMBL/GenBank/DDBJ whole genome shotgun (WGS) entry which is preliminary data.</text>
</comment>
<evidence type="ECO:0000259" key="10">
    <source>
        <dbReference type="Pfam" id="PF04290"/>
    </source>
</evidence>
<evidence type="ECO:0000313" key="11">
    <source>
        <dbReference type="EMBL" id="GAQ18685.1"/>
    </source>
</evidence>
<dbReference type="PANTHER" id="PTHR35011:SF2">
    <property type="entry name" value="2,3-DIKETO-L-GULONATE TRAP TRANSPORTER SMALL PERMEASE PROTEIN YIAM"/>
    <property type="match status" value="1"/>
</dbReference>
<keyword evidence="2" id="KW-0813">Transport</keyword>
<dbReference type="GO" id="GO:0022857">
    <property type="term" value="F:transmembrane transporter activity"/>
    <property type="evidence" value="ECO:0007669"/>
    <property type="project" value="TreeGrafter"/>
</dbReference>
<comment type="subcellular location">
    <subcellularLocation>
        <location evidence="1">Cell inner membrane</location>
        <topology evidence="1">Multi-pass membrane protein</topology>
    </subcellularLocation>
</comment>
<comment type="similarity">
    <text evidence="8">Belongs to the TRAP transporter small permease family.</text>
</comment>
<keyword evidence="6 9" id="KW-1133">Transmembrane helix</keyword>
<dbReference type="Proteomes" id="UP000052946">
    <property type="component" value="Unassembled WGS sequence"/>
</dbReference>
<feature type="domain" description="Tripartite ATP-independent periplasmic transporters DctQ component" evidence="10">
    <location>
        <begin position="26"/>
        <end position="153"/>
    </location>
</feature>
<dbReference type="PANTHER" id="PTHR35011">
    <property type="entry name" value="2,3-DIKETO-L-GULONATE TRAP TRANSPORTER SMALL PERMEASE PROTEIN YIAM"/>
    <property type="match status" value="1"/>
</dbReference>
<evidence type="ECO:0000256" key="2">
    <source>
        <dbReference type="ARBA" id="ARBA00022448"/>
    </source>
</evidence>
<feature type="transmembrane region" description="Helical" evidence="9">
    <location>
        <begin position="129"/>
        <end position="151"/>
    </location>
</feature>
<evidence type="ECO:0000313" key="12">
    <source>
        <dbReference type="Proteomes" id="UP000052946"/>
    </source>
</evidence>
<accession>A0A0U9I0I3</accession>
<keyword evidence="4" id="KW-0997">Cell inner membrane</keyword>
<dbReference type="OrthoDB" id="2086825at2"/>
<dbReference type="InterPro" id="IPR007387">
    <property type="entry name" value="TRAP_DctQ"/>
</dbReference>
<keyword evidence="5 9" id="KW-0812">Transmembrane</keyword>
<dbReference type="Pfam" id="PF04290">
    <property type="entry name" value="DctQ"/>
    <property type="match status" value="1"/>
</dbReference>